<accession>A0A1B2J842</accession>
<evidence type="ECO:0000256" key="6">
    <source>
        <dbReference type="ARBA" id="ARBA00022781"/>
    </source>
</evidence>
<evidence type="ECO:0000256" key="7">
    <source>
        <dbReference type="ARBA" id="ARBA00022792"/>
    </source>
</evidence>
<dbReference type="InterPro" id="IPR008689">
    <property type="entry name" value="ATP_synth_F0_dsu_mt"/>
</dbReference>
<evidence type="ECO:0000256" key="4">
    <source>
        <dbReference type="ARBA" id="ARBA00022448"/>
    </source>
</evidence>
<protein>
    <recommendedName>
        <fullName evidence="3 12">ATP synthase subunit d, mitochondrial</fullName>
    </recommendedName>
</protein>
<sequence length="175" mass="19635">MSSVAKQAATKLDWATIISKLGLTGSTAASLTSFKKRHDEAQRALFELKQQPTTVDVEFYKSTLKNQNIVSQVESDLKAFKPSQFPLDKQLNLIKSFEAKALENAKNTETVVLDELEQLSATLANIEGARSFDELTVDDVRKARPDIQEKVNSMVTNHRWEVPGYKEKFGDLTIM</sequence>
<dbReference type="GO" id="GO:0005743">
    <property type="term" value="C:mitochondrial inner membrane"/>
    <property type="evidence" value="ECO:0007669"/>
    <property type="project" value="UniProtKB-SubCell"/>
</dbReference>
<evidence type="ECO:0000313" key="14">
    <source>
        <dbReference type="Proteomes" id="UP000094565"/>
    </source>
</evidence>
<keyword evidence="10 12" id="KW-0472">Membrane</keyword>
<dbReference type="AlphaFoldDB" id="A0A1B2J842"/>
<evidence type="ECO:0000256" key="12">
    <source>
        <dbReference type="PIRNR" id="PIRNR005514"/>
    </source>
</evidence>
<name>A0A1B2J842_PICPA</name>
<dbReference type="PANTHER" id="PTHR12700">
    <property type="entry name" value="ATP SYNTHASE SUBUNIT D, MITOCHONDRIAL"/>
    <property type="match status" value="1"/>
</dbReference>
<keyword evidence="7 12" id="KW-0999">Mitochondrion inner membrane</keyword>
<dbReference type="InterPro" id="IPR036228">
    <property type="entry name" value="ATP_synth_F0_dsu_sf_mt"/>
</dbReference>
<dbReference type="Pfam" id="PF05873">
    <property type="entry name" value="Mt_ATP-synt_D"/>
    <property type="match status" value="1"/>
</dbReference>
<evidence type="ECO:0000256" key="1">
    <source>
        <dbReference type="ARBA" id="ARBA00004273"/>
    </source>
</evidence>
<dbReference type="Gene3D" id="6.10.280.70">
    <property type="match status" value="1"/>
</dbReference>
<comment type="similarity">
    <text evidence="2 12">Belongs to the ATPase d subunit family.</text>
</comment>
<keyword evidence="8 12" id="KW-0406">Ion transport</keyword>
<keyword evidence="14" id="KW-1185">Reference proteome</keyword>
<keyword evidence="11" id="KW-0066">ATP synthesis</keyword>
<organism evidence="13 14">
    <name type="scientific">Komagataella pastoris</name>
    <name type="common">Yeast</name>
    <name type="synonym">Pichia pastoris</name>
    <dbReference type="NCBI Taxonomy" id="4922"/>
    <lineage>
        <taxon>Eukaryota</taxon>
        <taxon>Fungi</taxon>
        <taxon>Dikarya</taxon>
        <taxon>Ascomycota</taxon>
        <taxon>Saccharomycotina</taxon>
        <taxon>Pichiomycetes</taxon>
        <taxon>Pichiales</taxon>
        <taxon>Pichiaceae</taxon>
        <taxon>Komagataella</taxon>
    </lineage>
</organism>
<keyword evidence="9 12" id="KW-0496">Mitochondrion</keyword>
<keyword evidence="4 12" id="KW-0813">Transport</keyword>
<dbReference type="GO" id="GO:0015986">
    <property type="term" value="P:proton motive force-driven ATP synthesis"/>
    <property type="evidence" value="ECO:0007669"/>
    <property type="project" value="UniProtKB-UniRule"/>
</dbReference>
<proteinExistence type="inferred from homology"/>
<evidence type="ECO:0000256" key="3">
    <source>
        <dbReference type="ARBA" id="ARBA00021688"/>
    </source>
</evidence>
<dbReference type="GO" id="GO:0015078">
    <property type="term" value="F:proton transmembrane transporter activity"/>
    <property type="evidence" value="ECO:0007669"/>
    <property type="project" value="InterPro"/>
</dbReference>
<dbReference type="PIRSF" id="PIRSF005514">
    <property type="entry name" value="ATPase_F0_D_mt"/>
    <property type="match status" value="1"/>
</dbReference>
<reference evidence="13 14" key="1">
    <citation type="submission" date="2016-02" db="EMBL/GenBank/DDBJ databases">
        <title>Comparative genomic and transcriptomic foundation for Pichia pastoris.</title>
        <authorList>
            <person name="Love K.R."/>
            <person name="Shah K.A."/>
            <person name="Whittaker C.A."/>
            <person name="Wu J."/>
            <person name="Bartlett M.C."/>
            <person name="Ma D."/>
            <person name="Leeson R.L."/>
            <person name="Priest M."/>
            <person name="Young S.K."/>
            <person name="Love J.C."/>
        </authorList>
    </citation>
    <scope>NUCLEOTIDE SEQUENCE [LARGE SCALE GENOMIC DNA]</scope>
    <source>
        <strain evidence="13 14">ATCC 28485</strain>
    </source>
</reference>
<dbReference type="OrthoDB" id="35799at2759"/>
<evidence type="ECO:0000313" key="13">
    <source>
        <dbReference type="EMBL" id="ANZ74146.1"/>
    </source>
</evidence>
<evidence type="ECO:0000256" key="2">
    <source>
        <dbReference type="ARBA" id="ARBA00006842"/>
    </source>
</evidence>
<dbReference type="Proteomes" id="UP000094565">
    <property type="component" value="Chromosome 1"/>
</dbReference>
<evidence type="ECO:0000256" key="8">
    <source>
        <dbReference type="ARBA" id="ARBA00023065"/>
    </source>
</evidence>
<dbReference type="EMBL" id="CP014584">
    <property type="protein sequence ID" value="ANZ74146.1"/>
    <property type="molecule type" value="Genomic_DNA"/>
</dbReference>
<evidence type="ECO:0000256" key="10">
    <source>
        <dbReference type="ARBA" id="ARBA00023136"/>
    </source>
</evidence>
<gene>
    <name evidence="13" type="primary">ATP7</name>
    <name evidence="13" type="ORF">ATY40_BA7501332</name>
</gene>
<evidence type="ECO:0000256" key="5">
    <source>
        <dbReference type="ARBA" id="ARBA00022547"/>
    </source>
</evidence>
<evidence type="ECO:0000256" key="11">
    <source>
        <dbReference type="ARBA" id="ARBA00023310"/>
    </source>
</evidence>
<comment type="subcellular location">
    <subcellularLocation>
        <location evidence="1 12">Mitochondrion inner membrane</location>
    </subcellularLocation>
</comment>
<evidence type="ECO:0000256" key="9">
    <source>
        <dbReference type="ARBA" id="ARBA00023128"/>
    </source>
</evidence>
<dbReference type="GO" id="GO:0045259">
    <property type="term" value="C:proton-transporting ATP synthase complex"/>
    <property type="evidence" value="ECO:0007669"/>
    <property type="project" value="UniProtKB-KW"/>
</dbReference>
<keyword evidence="5" id="KW-0138">CF(0)</keyword>
<comment type="function">
    <text evidence="12">Mitochondrial membrane ATP synthase (F(1)F(0) ATP synthase or Complex V) produces ATP from ADP in the presence of a proton gradient across the membrane which is generated by electron transport complexes of the respiratory chain. F-type ATPases consist of two structural domains, F(1) - containing the extramembraneous catalytic core, and F(0) - containing the membrane proton channel, linked together by a central stalk and a peripheral stalk. During catalysis, ATP synthesis in the catalytic domain of F(1) is coupled via a rotary mechanism of the central stalk subunits to proton translocation.</text>
</comment>
<dbReference type="SUPFAM" id="SSF161065">
    <property type="entry name" value="ATP synthase D chain-like"/>
    <property type="match status" value="1"/>
</dbReference>
<keyword evidence="6 12" id="KW-0375">Hydrogen ion transport</keyword>